<comment type="subcellular location">
    <subcellularLocation>
        <location evidence="2">Cytoplasm</location>
        <location evidence="2">Cytosol</location>
    </subcellularLocation>
    <subcellularLocation>
        <location evidence="1 12">Nucleus</location>
    </subcellularLocation>
</comment>
<sequence length="88" mass="10231">MSGRQQRVMVQPINVIFKNLQQRTKISIWLYDNVDMRIEGRIIGFDEFMNLVIDDAEEVYVKEAKPRVPLGRILLKGDNITLIQQLAS</sequence>
<dbReference type="GO" id="GO:0005829">
    <property type="term" value="C:cytosol"/>
    <property type="evidence" value="ECO:0007669"/>
    <property type="project" value="UniProtKB-SubCell"/>
</dbReference>
<dbReference type="InterPro" id="IPR010920">
    <property type="entry name" value="LSM_dom_sf"/>
</dbReference>
<evidence type="ECO:0000313" key="15">
    <source>
        <dbReference type="Proteomes" id="UP000054279"/>
    </source>
</evidence>
<comment type="similarity">
    <text evidence="3 12">Belongs to the snRNP Sm proteins family.</text>
</comment>
<keyword evidence="4" id="KW-0963">Cytoplasm</keyword>
<dbReference type="EMBL" id="KN837111">
    <property type="protein sequence ID" value="KIJ45696.1"/>
    <property type="molecule type" value="Genomic_DNA"/>
</dbReference>
<dbReference type="GO" id="GO:0046540">
    <property type="term" value="C:U4/U6 x U5 tri-snRNP complex"/>
    <property type="evidence" value="ECO:0007669"/>
    <property type="project" value="UniProtKB-UniRule"/>
</dbReference>
<evidence type="ECO:0000256" key="11">
    <source>
        <dbReference type="ARBA" id="ARBA00058057"/>
    </source>
</evidence>
<dbReference type="AlphaFoldDB" id="A0A0C9W3E4"/>
<keyword evidence="9 12" id="KW-0539">Nucleus</keyword>
<dbReference type="OrthoDB" id="429711at2759"/>
<accession>A0A0C9W3E4</accession>
<keyword evidence="7 12" id="KW-0694">RNA-binding</keyword>
<dbReference type="GO" id="GO:0005687">
    <property type="term" value="C:U4 snRNP"/>
    <property type="evidence" value="ECO:0007669"/>
    <property type="project" value="UniProtKB-UniRule"/>
</dbReference>
<dbReference type="PROSITE" id="PS52002">
    <property type="entry name" value="SM"/>
    <property type="match status" value="1"/>
</dbReference>
<evidence type="ECO:0000256" key="10">
    <source>
        <dbReference type="ARBA" id="ARBA00023274"/>
    </source>
</evidence>
<keyword evidence="6 12" id="KW-0747">Spliceosome</keyword>
<dbReference type="FunFam" id="2.30.30.100:FF:000013">
    <property type="entry name" value="Small nuclear ribonucleoprotein E"/>
    <property type="match status" value="1"/>
</dbReference>
<name>A0A0C9W3E4_SPHS4</name>
<dbReference type="GO" id="GO:0005681">
    <property type="term" value="C:spliceosomal complex"/>
    <property type="evidence" value="ECO:0007669"/>
    <property type="project" value="UniProtKB-KW"/>
</dbReference>
<protein>
    <recommendedName>
        <fullName evidence="12">Small nuclear ribonucleoprotein E</fullName>
        <shortName evidence="12">snRNP-E</shortName>
    </recommendedName>
    <alternativeName>
        <fullName evidence="12">Sm protein E</fullName>
    </alternativeName>
</protein>
<dbReference type="GO" id="GO:0005682">
    <property type="term" value="C:U5 snRNP"/>
    <property type="evidence" value="ECO:0007669"/>
    <property type="project" value="UniProtKB-UniRule"/>
</dbReference>
<keyword evidence="15" id="KW-1185">Reference proteome</keyword>
<dbReference type="GO" id="GO:0005685">
    <property type="term" value="C:U1 snRNP"/>
    <property type="evidence" value="ECO:0007669"/>
    <property type="project" value="UniProtKB-UniRule"/>
</dbReference>
<dbReference type="PANTHER" id="PTHR11193">
    <property type="entry name" value="SMALL NUCLEAR RIBONUCLEOPROTEIN E"/>
    <property type="match status" value="1"/>
</dbReference>
<keyword evidence="10 12" id="KW-0687">Ribonucleoprotein</keyword>
<gene>
    <name evidence="14" type="ORF">M422DRAFT_29786</name>
</gene>
<evidence type="ECO:0000313" key="14">
    <source>
        <dbReference type="EMBL" id="KIJ45696.1"/>
    </source>
</evidence>
<dbReference type="HOGENOM" id="CLU_125186_1_0_1"/>
<evidence type="ECO:0000259" key="13">
    <source>
        <dbReference type="PROSITE" id="PS52002"/>
    </source>
</evidence>
<evidence type="ECO:0000256" key="1">
    <source>
        <dbReference type="ARBA" id="ARBA00004123"/>
    </source>
</evidence>
<dbReference type="GO" id="GO:0000387">
    <property type="term" value="P:spliceosomal snRNP assembly"/>
    <property type="evidence" value="ECO:0007669"/>
    <property type="project" value="UniProtKB-UniRule"/>
</dbReference>
<dbReference type="Gene3D" id="2.30.30.100">
    <property type="match status" value="1"/>
</dbReference>
<proteinExistence type="inferred from homology"/>
<evidence type="ECO:0000256" key="12">
    <source>
        <dbReference type="RuleBase" id="RU365053"/>
    </source>
</evidence>
<comment type="function">
    <text evidence="12">Involved in pre-mRNA splicing. Binds and is required for the stability of snRNA U1, U2, U4 and U5 which contain a highly conserved structural motif called the Sm binding site. Involved in cap modification.</text>
</comment>
<evidence type="ECO:0000256" key="8">
    <source>
        <dbReference type="ARBA" id="ARBA00023187"/>
    </source>
</evidence>
<keyword evidence="8 12" id="KW-0508">mRNA splicing</keyword>
<organism evidence="14 15">
    <name type="scientific">Sphaerobolus stellatus (strain SS14)</name>
    <dbReference type="NCBI Taxonomy" id="990650"/>
    <lineage>
        <taxon>Eukaryota</taxon>
        <taxon>Fungi</taxon>
        <taxon>Dikarya</taxon>
        <taxon>Basidiomycota</taxon>
        <taxon>Agaricomycotina</taxon>
        <taxon>Agaricomycetes</taxon>
        <taxon>Phallomycetidae</taxon>
        <taxon>Geastrales</taxon>
        <taxon>Sphaerobolaceae</taxon>
        <taxon>Sphaerobolus</taxon>
    </lineage>
</organism>
<evidence type="ECO:0000256" key="7">
    <source>
        <dbReference type="ARBA" id="ARBA00022884"/>
    </source>
</evidence>
<evidence type="ECO:0000256" key="2">
    <source>
        <dbReference type="ARBA" id="ARBA00004514"/>
    </source>
</evidence>
<comment type="function">
    <text evidence="11">Plays a role in pre-mRNA splicing as a core component of the spliceosomal U1, U2, U4 and U5 small nuclear ribonucleoproteins (snRNPs), the building blocks of the spliceosome.</text>
</comment>
<dbReference type="Pfam" id="PF01423">
    <property type="entry name" value="LSM"/>
    <property type="match status" value="1"/>
</dbReference>
<evidence type="ECO:0000256" key="6">
    <source>
        <dbReference type="ARBA" id="ARBA00022728"/>
    </source>
</evidence>
<dbReference type="Proteomes" id="UP000054279">
    <property type="component" value="Unassembled WGS sequence"/>
</dbReference>
<dbReference type="InterPro" id="IPR001163">
    <property type="entry name" value="Sm_dom_euk/arc"/>
</dbReference>
<feature type="domain" description="Sm" evidence="13">
    <location>
        <begin position="13"/>
        <end position="88"/>
    </location>
</feature>
<dbReference type="InterPro" id="IPR027078">
    <property type="entry name" value="snRNP-E"/>
</dbReference>
<evidence type="ECO:0000256" key="4">
    <source>
        <dbReference type="ARBA" id="ARBA00022490"/>
    </source>
</evidence>
<evidence type="ECO:0000256" key="5">
    <source>
        <dbReference type="ARBA" id="ARBA00022664"/>
    </source>
</evidence>
<dbReference type="SUPFAM" id="SSF50182">
    <property type="entry name" value="Sm-like ribonucleoproteins"/>
    <property type="match status" value="1"/>
</dbReference>
<reference evidence="14 15" key="1">
    <citation type="submission" date="2014-06" db="EMBL/GenBank/DDBJ databases">
        <title>Evolutionary Origins and Diversification of the Mycorrhizal Mutualists.</title>
        <authorList>
            <consortium name="DOE Joint Genome Institute"/>
            <consortium name="Mycorrhizal Genomics Consortium"/>
            <person name="Kohler A."/>
            <person name="Kuo A."/>
            <person name="Nagy L.G."/>
            <person name="Floudas D."/>
            <person name="Copeland A."/>
            <person name="Barry K.W."/>
            <person name="Cichocki N."/>
            <person name="Veneault-Fourrey C."/>
            <person name="LaButti K."/>
            <person name="Lindquist E.A."/>
            <person name="Lipzen A."/>
            <person name="Lundell T."/>
            <person name="Morin E."/>
            <person name="Murat C."/>
            <person name="Riley R."/>
            <person name="Ohm R."/>
            <person name="Sun H."/>
            <person name="Tunlid A."/>
            <person name="Henrissat B."/>
            <person name="Grigoriev I.V."/>
            <person name="Hibbett D.S."/>
            <person name="Martin F."/>
        </authorList>
    </citation>
    <scope>NUCLEOTIDE SEQUENCE [LARGE SCALE GENOMIC DNA]</scope>
    <source>
        <strain evidence="14 15">SS14</strain>
    </source>
</reference>
<keyword evidence="5 12" id="KW-0507">mRNA processing</keyword>
<evidence type="ECO:0000256" key="3">
    <source>
        <dbReference type="ARBA" id="ARBA00006850"/>
    </source>
</evidence>
<dbReference type="CDD" id="cd01718">
    <property type="entry name" value="Sm_E"/>
    <property type="match status" value="1"/>
</dbReference>
<dbReference type="GO" id="GO:0005686">
    <property type="term" value="C:U2 snRNP"/>
    <property type="evidence" value="ECO:0007669"/>
    <property type="project" value="UniProtKB-UniRule"/>
</dbReference>
<evidence type="ECO:0000256" key="9">
    <source>
        <dbReference type="ARBA" id="ARBA00023242"/>
    </source>
</evidence>
<dbReference type="GO" id="GO:0003723">
    <property type="term" value="F:RNA binding"/>
    <property type="evidence" value="ECO:0007669"/>
    <property type="project" value="UniProtKB-KW"/>
</dbReference>
<dbReference type="SMART" id="SM00651">
    <property type="entry name" value="Sm"/>
    <property type="match status" value="1"/>
</dbReference>
<dbReference type="InterPro" id="IPR047575">
    <property type="entry name" value="Sm"/>
</dbReference>